<feature type="compositionally biased region" description="Acidic residues" evidence="1">
    <location>
        <begin position="652"/>
        <end position="661"/>
    </location>
</feature>
<evidence type="ECO:0000259" key="2">
    <source>
        <dbReference type="PROSITE" id="PS50181"/>
    </source>
</evidence>
<proteinExistence type="predicted"/>
<evidence type="ECO:0000313" key="4">
    <source>
        <dbReference type="Proteomes" id="UP001596496"/>
    </source>
</evidence>
<feature type="region of interest" description="Disordered" evidence="1">
    <location>
        <begin position="643"/>
        <end position="694"/>
    </location>
</feature>
<feature type="compositionally biased region" description="Acidic residues" evidence="1">
    <location>
        <begin position="51"/>
        <end position="70"/>
    </location>
</feature>
<evidence type="ECO:0000256" key="1">
    <source>
        <dbReference type="SAM" id="MobiDB-lite"/>
    </source>
</evidence>
<evidence type="ECO:0000313" key="3">
    <source>
        <dbReference type="EMBL" id="MFC7381757.1"/>
    </source>
</evidence>
<dbReference type="InterPro" id="IPR001810">
    <property type="entry name" value="F-box_dom"/>
</dbReference>
<comment type="caution">
    <text evidence="3">The sequence shown here is derived from an EMBL/GenBank/DDBJ whole genome shotgun (WGS) entry which is preliminary data.</text>
</comment>
<reference evidence="4" key="1">
    <citation type="journal article" date="2019" name="Int. J. Syst. Evol. Microbiol.">
        <title>The Global Catalogue of Microorganisms (GCM) 10K type strain sequencing project: providing services to taxonomists for standard genome sequencing and annotation.</title>
        <authorList>
            <consortium name="The Broad Institute Genomics Platform"/>
            <consortium name="The Broad Institute Genome Sequencing Center for Infectious Disease"/>
            <person name="Wu L."/>
            <person name="Ma J."/>
        </authorList>
    </citation>
    <scope>NUCLEOTIDE SEQUENCE [LARGE SCALE GENOMIC DNA]</scope>
    <source>
        <strain evidence="4">CECT 7649</strain>
    </source>
</reference>
<organism evidence="3 4">
    <name type="scientific">Sphaerisporangium rhizosphaerae</name>
    <dbReference type="NCBI Taxonomy" id="2269375"/>
    <lineage>
        <taxon>Bacteria</taxon>
        <taxon>Bacillati</taxon>
        <taxon>Actinomycetota</taxon>
        <taxon>Actinomycetes</taxon>
        <taxon>Streptosporangiales</taxon>
        <taxon>Streptosporangiaceae</taxon>
        <taxon>Sphaerisporangium</taxon>
    </lineage>
</organism>
<protein>
    <recommendedName>
        <fullName evidence="2">F-box domain-containing protein</fullName>
    </recommendedName>
</protein>
<feature type="compositionally biased region" description="Polar residues" evidence="1">
    <location>
        <begin position="99"/>
        <end position="111"/>
    </location>
</feature>
<dbReference type="Proteomes" id="UP001596496">
    <property type="component" value="Unassembled WGS sequence"/>
</dbReference>
<dbReference type="PROSITE" id="PS50181">
    <property type="entry name" value="FBOX"/>
    <property type="match status" value="1"/>
</dbReference>
<feature type="compositionally biased region" description="Basic residues" evidence="1">
    <location>
        <begin position="1"/>
        <end position="16"/>
    </location>
</feature>
<dbReference type="RefSeq" id="WP_380824795.1">
    <property type="nucleotide sequence ID" value="NZ_JBHTCG010000003.1"/>
</dbReference>
<dbReference type="InterPro" id="IPR027796">
    <property type="entry name" value="OTT_1508_deam-like"/>
</dbReference>
<feature type="region of interest" description="Disordered" evidence="1">
    <location>
        <begin position="1"/>
        <end position="120"/>
    </location>
</feature>
<sequence>MGKKKDKSRKKARKGGRSTDSGSDSAKEKAPPRKDPSDDEARETGSAMEESQAEEGGSDDDNYEIGSDYDDFVRRSPRPASPSTRRSSSDDDDRPVAQTGGTLVRTKQQQVVRAPAPAPALPASRVPDLVAYLTSLPRDLAAHLLSFVNFTDLLNVRALNQQAKKLVDGLSPGLTPKVLGPLDLRQFWIRLVRRVVPGTSPLYVISVAREMPAPADPKLWRDIGEFLRVPYTDMPEIIAELAWQRGEADDEAILAELDKLAEDTGIDADEVRARYENIVVSANPLTLLKGAGTDPGTAETGRVPGPEERRLRAAVHERLRLRHAAQAQKAAAAGGGREYRAELLKGKKNKREKSTSEQRSLDRLAWVLQHLQDSRECVAVASAGNELRVWANTPDDQMARDLNDLLEVARAQTAGAEEDLNDQLQGMWNLLRQSGLDVRDGEPTLQQWKAAERRLRKTITFLAELEATWGKIQTSAQTLQFLDGKVHAEVQFADDLLRLRAELQAKMETLPEDQRAAYQERLRLIDQVRVAVGISKLCCLKCYLAIKAVISVEKLPITISGTHYRTYDWPMPPSLASSEPLLRAYLKLPAKLTKAGDKELDAALKDPAKRAVIVKAINTYVVDGYLTPNGYISSEDESGLELTLYDQPFEPPADDESEEPTETAQDQPVAPADEQREESSGGEEVVQPPKKRKL</sequence>
<dbReference type="Pfam" id="PF14441">
    <property type="entry name" value="OTT_1508_deam"/>
    <property type="match status" value="1"/>
</dbReference>
<accession>A0ABW2NZQ5</accession>
<keyword evidence="4" id="KW-1185">Reference proteome</keyword>
<feature type="compositionally biased region" description="Basic and acidic residues" evidence="1">
    <location>
        <begin position="25"/>
        <end position="36"/>
    </location>
</feature>
<gene>
    <name evidence="3" type="ORF">ACFQSB_06030</name>
</gene>
<feature type="domain" description="F-box" evidence="2">
    <location>
        <begin position="130"/>
        <end position="191"/>
    </location>
</feature>
<dbReference type="EMBL" id="JBHTCG010000003">
    <property type="protein sequence ID" value="MFC7381757.1"/>
    <property type="molecule type" value="Genomic_DNA"/>
</dbReference>
<name>A0ABW2NZQ5_9ACTN</name>